<dbReference type="AlphaFoldDB" id="A0A656GN88"/>
<feature type="non-terminal residue" evidence="1">
    <location>
        <position position="35"/>
    </location>
</feature>
<evidence type="ECO:0000313" key="2">
    <source>
        <dbReference type="Proteomes" id="UP000003465"/>
    </source>
</evidence>
<feature type="non-terminal residue" evidence="1">
    <location>
        <position position="1"/>
    </location>
</feature>
<organism evidence="1 2">
    <name type="scientific">Pseudomonas amygdali pv. mori str. 301020</name>
    <dbReference type="NCBI Taxonomy" id="629261"/>
    <lineage>
        <taxon>Bacteria</taxon>
        <taxon>Pseudomonadati</taxon>
        <taxon>Pseudomonadota</taxon>
        <taxon>Gammaproteobacteria</taxon>
        <taxon>Pseudomonadales</taxon>
        <taxon>Pseudomonadaceae</taxon>
        <taxon>Pseudomonas</taxon>
        <taxon>Pseudomonas amygdali</taxon>
    </lineage>
</organism>
<reference evidence="1 2" key="1">
    <citation type="journal article" date="2011" name="PLoS Pathog.">
        <title>Dynamic evolution of pathogenicity revealed by sequencing and comparative genomics of 19 Pseudomonas syringae isolates.</title>
        <authorList>
            <person name="Baltrus D.A."/>
            <person name="Nishimura M.T."/>
            <person name="Romanchuk A."/>
            <person name="Chang J.H."/>
            <person name="Mukhtar M.S."/>
            <person name="Cherkis K."/>
            <person name="Roach J."/>
            <person name="Grant S.R."/>
            <person name="Jones C.D."/>
            <person name="Dangl J.L."/>
        </authorList>
    </citation>
    <scope>NUCLEOTIDE SEQUENCE [LARGE SCALE GENOMIC DNA]</scope>
    <source>
        <strain evidence="1 2">301020</strain>
    </source>
</reference>
<dbReference type="EMBL" id="AEAG01003140">
    <property type="protein sequence ID" value="EGH26979.1"/>
    <property type="molecule type" value="Genomic_DNA"/>
</dbReference>
<gene>
    <name evidence="1" type="ORF">PSYMO_38048</name>
</gene>
<protein>
    <submittedName>
        <fullName evidence="1">Uncharacterized protein</fullName>
    </submittedName>
</protein>
<dbReference type="Proteomes" id="UP000003465">
    <property type="component" value="Unassembled WGS sequence"/>
</dbReference>
<proteinExistence type="predicted"/>
<name>A0A656GN88_PSEA0</name>
<comment type="caution">
    <text evidence="1">The sequence shown here is derived from an EMBL/GenBank/DDBJ whole genome shotgun (WGS) entry which is preliminary data.</text>
</comment>
<sequence>YYFNLDTAAFDRASQADRVPLGRARAFDAQHCATG</sequence>
<evidence type="ECO:0000313" key="1">
    <source>
        <dbReference type="EMBL" id="EGH26979.1"/>
    </source>
</evidence>
<accession>A0A656GN88</accession>